<dbReference type="NCBIfam" id="TIGR00761">
    <property type="entry name" value="argB"/>
    <property type="match status" value="1"/>
</dbReference>
<feature type="site" description="Transition state stabilizer" evidence="9">
    <location>
        <position position="225"/>
    </location>
</feature>
<dbReference type="CDD" id="cd04238">
    <property type="entry name" value="AAK_NAGK-like"/>
    <property type="match status" value="1"/>
</dbReference>
<name>A0ABP8LVM4_9BACT</name>
<dbReference type="InterPro" id="IPR004662">
    <property type="entry name" value="AcgluKinase_fam"/>
</dbReference>
<dbReference type="PANTHER" id="PTHR23342:SF0">
    <property type="entry name" value="N-ACETYLGLUTAMATE SYNTHASE, MITOCHONDRIAL"/>
    <property type="match status" value="1"/>
</dbReference>
<dbReference type="InterPro" id="IPR036393">
    <property type="entry name" value="AceGlu_kinase-like_sf"/>
</dbReference>
<proteinExistence type="inferred from homology"/>
<keyword evidence="5 9" id="KW-0547">Nucleotide-binding</keyword>
<dbReference type="Pfam" id="PF00696">
    <property type="entry name" value="AA_kinase"/>
    <property type="match status" value="1"/>
</dbReference>
<evidence type="ECO:0000256" key="5">
    <source>
        <dbReference type="ARBA" id="ARBA00022741"/>
    </source>
</evidence>
<dbReference type="InterPro" id="IPR001048">
    <property type="entry name" value="Asp/Glu/Uridylate_kinase"/>
</dbReference>
<comment type="catalytic activity">
    <reaction evidence="8 9">
        <text>N-acetyl-L-glutamate + ATP = N-acetyl-L-glutamyl 5-phosphate + ADP</text>
        <dbReference type="Rhea" id="RHEA:14629"/>
        <dbReference type="ChEBI" id="CHEBI:30616"/>
        <dbReference type="ChEBI" id="CHEBI:44337"/>
        <dbReference type="ChEBI" id="CHEBI:57936"/>
        <dbReference type="ChEBI" id="CHEBI:456216"/>
        <dbReference type="EC" id="2.7.2.8"/>
    </reaction>
</comment>
<reference evidence="12" key="1">
    <citation type="journal article" date="2019" name="Int. J. Syst. Evol. Microbiol.">
        <title>The Global Catalogue of Microorganisms (GCM) 10K type strain sequencing project: providing services to taxonomists for standard genome sequencing and annotation.</title>
        <authorList>
            <consortium name="The Broad Institute Genomics Platform"/>
            <consortium name="The Broad Institute Genome Sequencing Center for Infectious Disease"/>
            <person name="Wu L."/>
            <person name="Ma J."/>
        </authorList>
    </citation>
    <scope>NUCLEOTIDE SEQUENCE [LARGE SCALE GENOMIC DNA]</scope>
    <source>
        <strain evidence="12">JCM 31920</strain>
    </source>
</reference>
<protein>
    <recommendedName>
        <fullName evidence="9">Acetylglutamate kinase</fullName>
        <ecNumber evidence="9">2.7.2.8</ecNumber>
    </recommendedName>
    <alternativeName>
        <fullName evidence="9">N-acetyl-L-glutamate 5-phosphotransferase</fullName>
    </alternativeName>
    <alternativeName>
        <fullName evidence="9">NAG kinase</fullName>
        <shortName evidence="9">NAGK</shortName>
    </alternativeName>
</protein>
<evidence type="ECO:0000256" key="2">
    <source>
        <dbReference type="ARBA" id="ARBA00022571"/>
    </source>
</evidence>
<feature type="domain" description="Aspartate/glutamate/uridylate kinase" evidence="10">
    <location>
        <begin position="7"/>
        <end position="243"/>
    </location>
</feature>
<evidence type="ECO:0000256" key="3">
    <source>
        <dbReference type="ARBA" id="ARBA00022605"/>
    </source>
</evidence>
<gene>
    <name evidence="9 11" type="primary">argB</name>
    <name evidence="11" type="ORF">GCM10023091_12520</name>
</gene>
<keyword evidence="6 9" id="KW-0418">Kinase</keyword>
<evidence type="ECO:0000256" key="1">
    <source>
        <dbReference type="ARBA" id="ARBA00004828"/>
    </source>
</evidence>
<dbReference type="InterPro" id="IPR037528">
    <property type="entry name" value="ArgB"/>
</dbReference>
<feature type="site" description="Transition state stabilizer" evidence="9">
    <location>
        <position position="10"/>
    </location>
</feature>
<keyword evidence="7 9" id="KW-0067">ATP-binding</keyword>
<keyword evidence="12" id="KW-1185">Reference proteome</keyword>
<dbReference type="EMBL" id="BAABEY010000012">
    <property type="protein sequence ID" value="GAA4435664.1"/>
    <property type="molecule type" value="Genomic_DNA"/>
</dbReference>
<evidence type="ECO:0000259" key="10">
    <source>
        <dbReference type="Pfam" id="PF00696"/>
    </source>
</evidence>
<dbReference type="EC" id="2.7.2.8" evidence="9"/>
<dbReference type="PANTHER" id="PTHR23342">
    <property type="entry name" value="N-ACETYLGLUTAMATE SYNTHASE"/>
    <property type="match status" value="1"/>
</dbReference>
<evidence type="ECO:0000256" key="8">
    <source>
        <dbReference type="ARBA" id="ARBA00048141"/>
    </source>
</evidence>
<organism evidence="11 12">
    <name type="scientific">Ravibacter arvi</name>
    <dbReference type="NCBI Taxonomy" id="2051041"/>
    <lineage>
        <taxon>Bacteria</taxon>
        <taxon>Pseudomonadati</taxon>
        <taxon>Bacteroidota</taxon>
        <taxon>Cytophagia</taxon>
        <taxon>Cytophagales</taxon>
        <taxon>Spirosomataceae</taxon>
        <taxon>Ravibacter</taxon>
    </lineage>
</organism>
<comment type="caution">
    <text evidence="11">The sequence shown here is derived from an EMBL/GenBank/DDBJ whole genome shotgun (WGS) entry which is preliminary data.</text>
</comment>
<dbReference type="HAMAP" id="MF_00082">
    <property type="entry name" value="ArgB"/>
    <property type="match status" value="1"/>
</dbReference>
<accession>A0ABP8LVM4</accession>
<feature type="binding site" evidence="9">
    <location>
        <position position="159"/>
    </location>
    <ligand>
        <name>substrate</name>
    </ligand>
</feature>
<sequence>MKNNSLSVIKIGGNIIDNPEASKNFLEKFSDLPGAKILIHGGGKVATQTASRLGIETRMVEGRRITDRAMLEVVTMVYGGLVNKNIVATLQSLKTNAIGLTGADAGIIEAEKRPVKTIDYGYVGDVKSVNSAILTNFLENGLVPVIAPLTFSAAGDLLNTNADTMASAAAVALAGNFNVSLIYCFEKDGVLSDPDNDESVISALEPGLYATYKQSGVINKGMIPKLDNSFDALAKGVGRVVICHAKDLHAAVEGSKGTQIHL</sequence>
<comment type="similarity">
    <text evidence="9">Belongs to the acetylglutamate kinase family. ArgB subfamily.</text>
</comment>
<comment type="pathway">
    <text evidence="1 9">Amino-acid biosynthesis; L-arginine biosynthesis; N(2)-acetyl-L-ornithine from L-glutamate: step 2/4.</text>
</comment>
<keyword evidence="3 9" id="KW-0028">Amino-acid biosynthesis</keyword>
<evidence type="ECO:0000313" key="11">
    <source>
        <dbReference type="EMBL" id="GAA4435664.1"/>
    </source>
</evidence>
<evidence type="ECO:0000256" key="6">
    <source>
        <dbReference type="ARBA" id="ARBA00022777"/>
    </source>
</evidence>
<comment type="subcellular location">
    <subcellularLocation>
        <location evidence="9">Cytoplasm</location>
    </subcellularLocation>
</comment>
<dbReference type="Proteomes" id="UP001501508">
    <property type="component" value="Unassembled WGS sequence"/>
</dbReference>
<feature type="binding site" evidence="9">
    <location>
        <position position="64"/>
    </location>
    <ligand>
        <name>substrate</name>
    </ligand>
</feature>
<keyword evidence="2 9" id="KW-0055">Arginine biosynthesis</keyword>
<evidence type="ECO:0000256" key="7">
    <source>
        <dbReference type="ARBA" id="ARBA00022840"/>
    </source>
</evidence>
<evidence type="ECO:0000256" key="4">
    <source>
        <dbReference type="ARBA" id="ARBA00022679"/>
    </source>
</evidence>
<dbReference type="PIRSF" id="PIRSF000728">
    <property type="entry name" value="NAGK"/>
    <property type="match status" value="1"/>
</dbReference>
<keyword evidence="4 9" id="KW-0808">Transferase</keyword>
<dbReference type="RefSeq" id="WP_345027420.1">
    <property type="nucleotide sequence ID" value="NZ_BAABEY010000012.1"/>
</dbReference>
<keyword evidence="9" id="KW-0963">Cytoplasm</keyword>
<dbReference type="Gene3D" id="3.40.1160.10">
    <property type="entry name" value="Acetylglutamate kinase-like"/>
    <property type="match status" value="1"/>
</dbReference>
<comment type="function">
    <text evidence="9">Catalyzes the ATP-dependent phosphorylation of N-acetyl-L-glutamate.</text>
</comment>
<feature type="binding site" evidence="9">
    <location>
        <begin position="42"/>
        <end position="43"/>
    </location>
    <ligand>
        <name>substrate</name>
    </ligand>
</feature>
<evidence type="ECO:0000313" key="12">
    <source>
        <dbReference type="Proteomes" id="UP001501508"/>
    </source>
</evidence>
<dbReference type="GO" id="GO:0016301">
    <property type="term" value="F:kinase activity"/>
    <property type="evidence" value="ECO:0007669"/>
    <property type="project" value="UniProtKB-KW"/>
</dbReference>
<evidence type="ECO:0000256" key="9">
    <source>
        <dbReference type="HAMAP-Rule" id="MF_00082"/>
    </source>
</evidence>
<dbReference type="SUPFAM" id="SSF53633">
    <property type="entry name" value="Carbamate kinase-like"/>
    <property type="match status" value="1"/>
</dbReference>